<evidence type="ECO:0000259" key="2">
    <source>
        <dbReference type="PROSITE" id="PS50263"/>
    </source>
</evidence>
<evidence type="ECO:0000313" key="4">
    <source>
        <dbReference type="Proteomes" id="UP000250043"/>
    </source>
</evidence>
<dbReference type="PROSITE" id="PS50263">
    <property type="entry name" value="CN_HYDROLASE"/>
    <property type="match status" value="1"/>
</dbReference>
<dbReference type="Gene3D" id="3.60.110.10">
    <property type="entry name" value="Carbon-nitrogen hydrolase"/>
    <property type="match status" value="1"/>
</dbReference>
<accession>A0A8E2J538</accession>
<feature type="transmembrane region" description="Helical" evidence="1">
    <location>
        <begin position="90"/>
        <end position="116"/>
    </location>
</feature>
<dbReference type="AlphaFoldDB" id="A0A8E2J538"/>
<feature type="transmembrane region" description="Helical" evidence="1">
    <location>
        <begin position="528"/>
        <end position="551"/>
    </location>
</feature>
<keyword evidence="1" id="KW-0812">Transmembrane</keyword>
<evidence type="ECO:0000256" key="1">
    <source>
        <dbReference type="SAM" id="Phobius"/>
    </source>
</evidence>
<gene>
    <name evidence="3" type="ORF">OBBRIDRAFT_823292</name>
</gene>
<dbReference type="EMBL" id="KV722341">
    <property type="protein sequence ID" value="OCH94733.1"/>
    <property type="molecule type" value="Genomic_DNA"/>
</dbReference>
<feature type="transmembrane region" description="Helical" evidence="1">
    <location>
        <begin position="59"/>
        <end position="78"/>
    </location>
</feature>
<dbReference type="OrthoDB" id="2626014at2759"/>
<organism evidence="3 4">
    <name type="scientific">Obba rivulosa</name>
    <dbReference type="NCBI Taxonomy" id="1052685"/>
    <lineage>
        <taxon>Eukaryota</taxon>
        <taxon>Fungi</taxon>
        <taxon>Dikarya</taxon>
        <taxon>Basidiomycota</taxon>
        <taxon>Agaricomycotina</taxon>
        <taxon>Agaricomycetes</taxon>
        <taxon>Polyporales</taxon>
        <taxon>Gelatoporiaceae</taxon>
        <taxon>Obba</taxon>
    </lineage>
</organism>
<evidence type="ECO:0000313" key="3">
    <source>
        <dbReference type="EMBL" id="OCH94733.1"/>
    </source>
</evidence>
<sequence>MQSLAGFILKRPAMLYLSLGPILALFSLSTTPSMTPMIMLLTILRLQTIICIPRRQPGMMRIGLQIILVSAASMVAHMEPSINALSTPSTSILVLGCLSLITSLVAFLGIIVAHFGEHLIPAPWAKATLFPTLWATAWGGVARISPVGQLISWSPVDSIGRYEWLRPITGQYGIDWVTAAWAVVFTELLGVLLMGSGEDSPKEDPEPLVSIPHEDIENGGDIHHNEHTSKTYRIICLTGLLGVLIIPPAFLPVTPSPVYSESSGPLSVACALPYNPSGRQNSLQDYIEETKELQGSAEIILWPETAVRFDSPEEKEAALSAVRNVTSGHKLIGVTFEEYVPPENGTGAKEGTRRNGLILLTKEDGPVFEYHKRMLVPVAESHSMTPSTVAPSIYHFNLPFRKPWTSGQWAPAPNHTRPIPVTASICLDFSSSSSFSHLDSRPALILAPARTWHIGIAYAMWEQARARAEETGSTVLWCDGGADSVSGVVGGGINEFMQRGQGSFVRKIGVQWPFNERRTLFSYGADYAALWITWSIFLGGLAVDAMAVGTIPRRGESDKAWLAIRGHVARIRGMPSGWHFRSQREEERPLLE</sequence>
<dbReference type="Proteomes" id="UP000250043">
    <property type="component" value="Unassembled WGS sequence"/>
</dbReference>
<protein>
    <recommendedName>
        <fullName evidence="2">CN hydrolase domain-containing protein</fullName>
    </recommendedName>
</protein>
<feature type="transmembrane region" description="Helical" evidence="1">
    <location>
        <begin position="232"/>
        <end position="251"/>
    </location>
</feature>
<keyword evidence="1" id="KW-0472">Membrane</keyword>
<keyword evidence="4" id="KW-1185">Reference proteome</keyword>
<name>A0A8E2J538_9APHY</name>
<feature type="domain" description="CN hydrolase" evidence="2">
    <location>
        <begin position="264"/>
        <end position="529"/>
    </location>
</feature>
<proteinExistence type="predicted"/>
<dbReference type="SUPFAM" id="SSF56317">
    <property type="entry name" value="Carbon-nitrogen hydrolase"/>
    <property type="match status" value="1"/>
</dbReference>
<dbReference type="InterPro" id="IPR036526">
    <property type="entry name" value="C-N_Hydrolase_sf"/>
</dbReference>
<dbReference type="InterPro" id="IPR003010">
    <property type="entry name" value="C-N_Hydrolase"/>
</dbReference>
<reference evidence="3 4" key="1">
    <citation type="submission" date="2016-07" db="EMBL/GenBank/DDBJ databases">
        <title>Draft genome of the white-rot fungus Obba rivulosa 3A-2.</title>
        <authorList>
            <consortium name="DOE Joint Genome Institute"/>
            <person name="Miettinen O."/>
            <person name="Riley R."/>
            <person name="Acob R."/>
            <person name="Barry K."/>
            <person name="Cullen D."/>
            <person name="De Vries R."/>
            <person name="Hainaut M."/>
            <person name="Hatakka A."/>
            <person name="Henrissat B."/>
            <person name="Hilden K."/>
            <person name="Kuo R."/>
            <person name="Labutti K."/>
            <person name="Lipzen A."/>
            <person name="Makela M.R."/>
            <person name="Sandor L."/>
            <person name="Spatafora J.W."/>
            <person name="Grigoriev I.V."/>
            <person name="Hibbett D.S."/>
        </authorList>
    </citation>
    <scope>NUCLEOTIDE SEQUENCE [LARGE SCALE GENOMIC DNA]</scope>
    <source>
        <strain evidence="3 4">3A-2</strain>
    </source>
</reference>
<keyword evidence="1" id="KW-1133">Transmembrane helix</keyword>